<dbReference type="OrthoDB" id="2797568at2759"/>
<dbReference type="PROSITE" id="PS00109">
    <property type="entry name" value="PROTEIN_KINASE_TYR"/>
    <property type="match status" value="1"/>
</dbReference>
<accession>A0A2G8S2X7</accession>
<feature type="compositionally biased region" description="Acidic residues" evidence="1">
    <location>
        <begin position="805"/>
        <end position="820"/>
    </location>
</feature>
<feature type="compositionally biased region" description="Acidic residues" evidence="1">
    <location>
        <begin position="782"/>
        <end position="796"/>
    </location>
</feature>
<feature type="domain" description="Fungal-type protein kinase" evidence="2">
    <location>
        <begin position="173"/>
        <end position="627"/>
    </location>
</feature>
<sequence>MTLSTNDISSVCFCPCSSEDIRQESTLEGWRKELHRRIIPSEDSRVDFLHKYVPSRTPCPPPGDVTDAFAKFAQWVPQEENSHQLLIEGLAALVSSFPADKRPSFLDCLKYAQRFPFSTFENKHRSVYLDIAVSFPGQAFAEDEYPNWFSFSSVMKSKPEGKEDPFKKRRHKPCKALIQLAVLTHNLMHAHGLTCAFIFGIYGDTIRICRFDHSGAVVCQPLSLKNVADLKILQQFFWNFVHPTEEGPFVGWDPTVRRLNADEEEWLLARLERANVDTQQLILSEARFVQVFDGEPESDGGREPQTYITFNLLDASTRLFSRATTVWRAIRDTRRRVDGRLVDPPSFADDLKVRIIKEAWRPLLRRSEKDFYDRLDSAIPPHQRVGLPSLVCGSDMGEREVRLWESALYGAFEPIAPDGAHHKSRLSAPASQKPLSSAPLPPSLSGPGGQSDLPIHRPLQQTFTWRQARGAKYWYRERSHVRLVVGEVGRPVTRFRSTKELVRAFPRDAIIGHRNAMAKGGILHRDISVGNILIVDDPALQDQFCGFIHDFDYSSMTGEVPQNDILSLPAEAVDELLLADDIYGFLIQRTGTWNYMATELIPACSVRVVHAIRHDLESFYWTLLWVVLRHTSTRQTVTSRKPKTRQQVCADVFTKDSPQLAAGSKLIWLGYSAKNLEIARNRPLTALMKAFALLVNDGPGVPGMNLDYDNVLGLFDAALAAESWPEVGDGPLEYVSESSEELSSDRPHRHRRKRARARASKRKGKGRKTTADPEWSSSVLDGDSDDEEPWESDDDDAPRLAINGADDEDCDEDDQDCDKDDEVHCDQDSVDFGCEFPPTAALSYSDRED</sequence>
<dbReference type="PANTHER" id="PTHR38248">
    <property type="entry name" value="FUNK1 6"/>
    <property type="match status" value="1"/>
</dbReference>
<feature type="compositionally biased region" description="Low complexity" evidence="1">
    <location>
        <begin position="426"/>
        <end position="438"/>
    </location>
</feature>
<dbReference type="SUPFAM" id="SSF56112">
    <property type="entry name" value="Protein kinase-like (PK-like)"/>
    <property type="match status" value="1"/>
</dbReference>
<evidence type="ECO:0000259" key="2">
    <source>
        <dbReference type="Pfam" id="PF17667"/>
    </source>
</evidence>
<comment type="caution">
    <text evidence="3">The sequence shown here is derived from an EMBL/GenBank/DDBJ whole genome shotgun (WGS) entry which is preliminary data.</text>
</comment>
<dbReference type="InterPro" id="IPR011009">
    <property type="entry name" value="Kinase-like_dom_sf"/>
</dbReference>
<feature type="region of interest" description="Disordered" evidence="1">
    <location>
        <begin position="420"/>
        <end position="453"/>
    </location>
</feature>
<dbReference type="EMBL" id="AYKW01000028">
    <property type="protein sequence ID" value="PIL28125.1"/>
    <property type="molecule type" value="Genomic_DNA"/>
</dbReference>
<dbReference type="InterPro" id="IPR008266">
    <property type="entry name" value="Tyr_kinase_AS"/>
</dbReference>
<dbReference type="Pfam" id="PF17667">
    <property type="entry name" value="Pkinase_fungal"/>
    <property type="match status" value="1"/>
</dbReference>
<reference evidence="3 4" key="1">
    <citation type="journal article" date="2015" name="Sci. Rep.">
        <title>Chromosome-level genome map provides insights into diverse defense mechanisms in the medicinal fungus Ganoderma sinense.</title>
        <authorList>
            <person name="Zhu Y."/>
            <person name="Xu J."/>
            <person name="Sun C."/>
            <person name="Zhou S."/>
            <person name="Xu H."/>
            <person name="Nelson D.R."/>
            <person name="Qian J."/>
            <person name="Song J."/>
            <person name="Luo H."/>
            <person name="Xiang L."/>
            <person name="Li Y."/>
            <person name="Xu Z."/>
            <person name="Ji A."/>
            <person name="Wang L."/>
            <person name="Lu S."/>
            <person name="Hayward A."/>
            <person name="Sun W."/>
            <person name="Li X."/>
            <person name="Schwartz D.C."/>
            <person name="Wang Y."/>
            <person name="Chen S."/>
        </authorList>
    </citation>
    <scope>NUCLEOTIDE SEQUENCE [LARGE SCALE GENOMIC DNA]</scope>
    <source>
        <strain evidence="3 4">ZZ0214-1</strain>
    </source>
</reference>
<keyword evidence="4" id="KW-1185">Reference proteome</keyword>
<protein>
    <recommendedName>
        <fullName evidence="2">Fungal-type protein kinase domain-containing protein</fullName>
    </recommendedName>
</protein>
<name>A0A2G8S2X7_9APHY</name>
<dbReference type="Gene3D" id="1.10.510.10">
    <property type="entry name" value="Transferase(Phosphotransferase) domain 1"/>
    <property type="match status" value="1"/>
</dbReference>
<gene>
    <name evidence="3" type="ORF">GSI_09776</name>
</gene>
<organism evidence="3 4">
    <name type="scientific">Ganoderma sinense ZZ0214-1</name>
    <dbReference type="NCBI Taxonomy" id="1077348"/>
    <lineage>
        <taxon>Eukaryota</taxon>
        <taxon>Fungi</taxon>
        <taxon>Dikarya</taxon>
        <taxon>Basidiomycota</taxon>
        <taxon>Agaricomycotina</taxon>
        <taxon>Agaricomycetes</taxon>
        <taxon>Polyporales</taxon>
        <taxon>Polyporaceae</taxon>
        <taxon>Ganoderma</taxon>
    </lineage>
</organism>
<dbReference type="InterPro" id="IPR040976">
    <property type="entry name" value="Pkinase_fungal"/>
</dbReference>
<dbReference type="AlphaFoldDB" id="A0A2G8S2X7"/>
<proteinExistence type="predicted"/>
<dbReference type="GO" id="GO:0004672">
    <property type="term" value="F:protein kinase activity"/>
    <property type="evidence" value="ECO:0007669"/>
    <property type="project" value="InterPro"/>
</dbReference>
<evidence type="ECO:0000313" key="3">
    <source>
        <dbReference type="EMBL" id="PIL28125.1"/>
    </source>
</evidence>
<dbReference type="Proteomes" id="UP000230002">
    <property type="component" value="Unassembled WGS sequence"/>
</dbReference>
<evidence type="ECO:0000313" key="4">
    <source>
        <dbReference type="Proteomes" id="UP000230002"/>
    </source>
</evidence>
<dbReference type="PANTHER" id="PTHR38248:SF2">
    <property type="entry name" value="FUNK1 11"/>
    <property type="match status" value="1"/>
</dbReference>
<feature type="region of interest" description="Disordered" evidence="1">
    <location>
        <begin position="735"/>
        <end position="849"/>
    </location>
</feature>
<evidence type="ECO:0000256" key="1">
    <source>
        <dbReference type="SAM" id="MobiDB-lite"/>
    </source>
</evidence>
<feature type="compositionally biased region" description="Basic residues" evidence="1">
    <location>
        <begin position="747"/>
        <end position="768"/>
    </location>
</feature>